<feature type="compositionally biased region" description="Basic and acidic residues" evidence="6">
    <location>
        <begin position="2192"/>
        <end position="2202"/>
    </location>
</feature>
<feature type="domain" description="AP2-coincident C-terminal" evidence="8">
    <location>
        <begin position="1822"/>
        <end position="1958"/>
    </location>
</feature>
<feature type="region of interest" description="Disordered" evidence="6">
    <location>
        <begin position="1611"/>
        <end position="1678"/>
    </location>
</feature>
<feature type="compositionally biased region" description="Polar residues" evidence="6">
    <location>
        <begin position="2093"/>
        <end position="2106"/>
    </location>
</feature>
<dbReference type="OrthoDB" id="331177at2759"/>
<feature type="region of interest" description="Disordered" evidence="6">
    <location>
        <begin position="1419"/>
        <end position="1469"/>
    </location>
</feature>
<feature type="compositionally biased region" description="Basic and acidic residues" evidence="6">
    <location>
        <begin position="2227"/>
        <end position="2247"/>
    </location>
</feature>
<evidence type="ECO:0000256" key="5">
    <source>
        <dbReference type="ARBA" id="ARBA00023242"/>
    </source>
</evidence>
<feature type="region of interest" description="Disordered" evidence="6">
    <location>
        <begin position="2062"/>
        <end position="2283"/>
    </location>
</feature>
<dbReference type="GO" id="GO:0005634">
    <property type="term" value="C:nucleus"/>
    <property type="evidence" value="ECO:0007669"/>
    <property type="project" value="UniProtKB-SubCell"/>
</dbReference>
<evidence type="ECO:0000259" key="7">
    <source>
        <dbReference type="Pfam" id="PF00847"/>
    </source>
</evidence>
<keyword evidence="5" id="KW-0539">Nucleus</keyword>
<feature type="compositionally biased region" description="Basic and acidic residues" evidence="6">
    <location>
        <begin position="2128"/>
        <end position="2142"/>
    </location>
</feature>
<feature type="compositionally biased region" description="Low complexity" evidence="6">
    <location>
        <begin position="2145"/>
        <end position="2154"/>
    </location>
</feature>
<evidence type="ECO:0000256" key="2">
    <source>
        <dbReference type="ARBA" id="ARBA00023015"/>
    </source>
</evidence>
<dbReference type="Pfam" id="PF00847">
    <property type="entry name" value="AP2"/>
    <property type="match status" value="2"/>
</dbReference>
<feature type="compositionally biased region" description="Basic and acidic residues" evidence="6">
    <location>
        <begin position="2157"/>
        <end position="2173"/>
    </location>
</feature>
<gene>
    <name evidence="9" type="ORF">TGP89_218960</name>
</gene>
<organism evidence="9 10">
    <name type="scientific">Toxoplasma gondii p89</name>
    <dbReference type="NCBI Taxonomy" id="943119"/>
    <lineage>
        <taxon>Eukaryota</taxon>
        <taxon>Sar</taxon>
        <taxon>Alveolata</taxon>
        <taxon>Apicomplexa</taxon>
        <taxon>Conoidasida</taxon>
        <taxon>Coccidia</taxon>
        <taxon>Eucoccidiorida</taxon>
        <taxon>Eimeriorina</taxon>
        <taxon>Sarcocystidae</taxon>
        <taxon>Toxoplasma</taxon>
    </lineage>
</organism>
<comment type="subcellular location">
    <subcellularLocation>
        <location evidence="1">Nucleus</location>
    </subcellularLocation>
</comment>
<dbReference type="GO" id="GO:0003677">
    <property type="term" value="F:DNA binding"/>
    <property type="evidence" value="ECO:0007669"/>
    <property type="project" value="UniProtKB-KW"/>
</dbReference>
<feature type="compositionally biased region" description="Basic and acidic residues" evidence="6">
    <location>
        <begin position="1043"/>
        <end position="1057"/>
    </location>
</feature>
<dbReference type="InterPro" id="IPR001471">
    <property type="entry name" value="AP2/ERF_dom"/>
</dbReference>
<feature type="compositionally biased region" description="Basic and acidic residues" evidence="6">
    <location>
        <begin position="1611"/>
        <end position="1624"/>
    </location>
</feature>
<evidence type="ECO:0000313" key="10">
    <source>
        <dbReference type="Proteomes" id="UP000028828"/>
    </source>
</evidence>
<dbReference type="Pfam" id="PF14733">
    <property type="entry name" value="ACDC"/>
    <property type="match status" value="1"/>
</dbReference>
<feature type="region of interest" description="Disordered" evidence="6">
    <location>
        <begin position="1"/>
        <end position="117"/>
    </location>
</feature>
<feature type="compositionally biased region" description="Basic and acidic residues" evidence="6">
    <location>
        <begin position="1349"/>
        <end position="1365"/>
    </location>
</feature>
<feature type="region of interest" description="Disordered" evidence="6">
    <location>
        <begin position="766"/>
        <end position="796"/>
    </location>
</feature>
<feature type="compositionally biased region" description="Basic and acidic residues" evidence="6">
    <location>
        <begin position="28"/>
        <end position="38"/>
    </location>
</feature>
<reference evidence="9 10" key="1">
    <citation type="submission" date="2014-03" db="EMBL/GenBank/DDBJ databases">
        <authorList>
            <person name="Sibley D."/>
            <person name="Venepally P."/>
            <person name="Karamycheva S."/>
            <person name="Hadjithomas M."/>
            <person name="Khan A."/>
            <person name="Brunk B."/>
            <person name="Roos D."/>
            <person name="Caler E."/>
            <person name="Lorenzi H."/>
        </authorList>
    </citation>
    <scope>NUCLEOTIDE SEQUENCE [LARGE SCALE GENOMIC DNA]</scope>
    <source>
        <strain evidence="10">p89</strain>
    </source>
</reference>
<feature type="compositionally biased region" description="Basic and acidic residues" evidence="6">
    <location>
        <begin position="1"/>
        <end position="20"/>
    </location>
</feature>
<feature type="compositionally biased region" description="Low complexity" evidence="6">
    <location>
        <begin position="1366"/>
        <end position="1376"/>
    </location>
</feature>
<feature type="region of interest" description="Disordered" evidence="6">
    <location>
        <begin position="811"/>
        <end position="858"/>
    </location>
</feature>
<evidence type="ECO:0000313" key="9">
    <source>
        <dbReference type="EMBL" id="KFG38211.1"/>
    </source>
</evidence>
<name>A0A086K1E3_TOXGO</name>
<feature type="region of interest" description="Disordered" evidence="6">
    <location>
        <begin position="1703"/>
        <end position="1736"/>
    </location>
</feature>
<feature type="region of interest" description="Disordered" evidence="6">
    <location>
        <begin position="454"/>
        <end position="478"/>
    </location>
</feature>
<evidence type="ECO:0000259" key="8">
    <source>
        <dbReference type="Pfam" id="PF14733"/>
    </source>
</evidence>
<evidence type="ECO:0000256" key="1">
    <source>
        <dbReference type="ARBA" id="ARBA00004123"/>
    </source>
</evidence>
<feature type="domain" description="AP2/ERF" evidence="7">
    <location>
        <begin position="1524"/>
        <end position="1578"/>
    </location>
</feature>
<protein>
    <submittedName>
        <fullName evidence="9">AP2 domain transcription factor AP2XII-1</fullName>
    </submittedName>
</protein>
<dbReference type="EMBL" id="AEYI02001377">
    <property type="protein sequence ID" value="KFG38211.1"/>
    <property type="molecule type" value="Genomic_DNA"/>
</dbReference>
<feature type="compositionally biased region" description="Polar residues" evidence="6">
    <location>
        <begin position="276"/>
        <end position="285"/>
    </location>
</feature>
<feature type="compositionally biased region" description="Basic and acidic residues" evidence="6">
    <location>
        <begin position="2082"/>
        <end position="2092"/>
    </location>
</feature>
<accession>A0A086K1E3</accession>
<feature type="region of interest" description="Disordered" evidence="6">
    <location>
        <begin position="949"/>
        <end position="1089"/>
    </location>
</feature>
<dbReference type="Proteomes" id="UP000028828">
    <property type="component" value="Unassembled WGS sequence"/>
</dbReference>
<feature type="compositionally biased region" description="Basic and acidic residues" evidence="6">
    <location>
        <begin position="600"/>
        <end position="613"/>
    </location>
</feature>
<feature type="compositionally biased region" description="Basic and acidic residues" evidence="6">
    <location>
        <begin position="192"/>
        <end position="210"/>
    </location>
</feature>
<feature type="region of interest" description="Disordered" evidence="6">
    <location>
        <begin position="249"/>
        <end position="291"/>
    </location>
</feature>
<keyword evidence="2" id="KW-0805">Transcription regulation</keyword>
<feature type="compositionally biased region" description="Basic and acidic residues" evidence="6">
    <location>
        <begin position="980"/>
        <end position="996"/>
    </location>
</feature>
<feature type="region of interest" description="Disordered" evidence="6">
    <location>
        <begin position="600"/>
        <end position="665"/>
    </location>
</feature>
<dbReference type="VEuPathDB" id="ToxoDB:TGP89_218960"/>
<feature type="compositionally biased region" description="Basic and acidic residues" evidence="6">
    <location>
        <begin position="1436"/>
        <end position="1455"/>
    </location>
</feature>
<feature type="compositionally biased region" description="Basic and acidic residues" evidence="6">
    <location>
        <begin position="1018"/>
        <end position="1037"/>
    </location>
</feature>
<feature type="compositionally biased region" description="Basic and acidic residues" evidence="6">
    <location>
        <begin position="1066"/>
        <end position="1080"/>
    </location>
</feature>
<evidence type="ECO:0000256" key="6">
    <source>
        <dbReference type="SAM" id="MobiDB-lite"/>
    </source>
</evidence>
<comment type="caution">
    <text evidence="9">The sequence shown here is derived from an EMBL/GenBank/DDBJ whole genome shotgun (WGS) entry which is preliminary data.</text>
</comment>
<keyword evidence="3" id="KW-0238">DNA-binding</keyword>
<keyword evidence="4" id="KW-0804">Transcription</keyword>
<evidence type="ECO:0000256" key="3">
    <source>
        <dbReference type="ARBA" id="ARBA00023125"/>
    </source>
</evidence>
<feature type="region of interest" description="Disordered" evidence="6">
    <location>
        <begin position="174"/>
        <end position="222"/>
    </location>
</feature>
<dbReference type="GO" id="GO:0003700">
    <property type="term" value="F:DNA-binding transcription factor activity"/>
    <property type="evidence" value="ECO:0007669"/>
    <property type="project" value="InterPro"/>
</dbReference>
<feature type="region of interest" description="Disordered" evidence="6">
    <location>
        <begin position="1338"/>
        <end position="1406"/>
    </location>
</feature>
<evidence type="ECO:0000256" key="4">
    <source>
        <dbReference type="ARBA" id="ARBA00023163"/>
    </source>
</evidence>
<feature type="compositionally biased region" description="Basic and acidic residues" evidence="6">
    <location>
        <begin position="2108"/>
        <end position="2121"/>
    </location>
</feature>
<feature type="domain" description="AP2/ERF" evidence="7">
    <location>
        <begin position="675"/>
        <end position="725"/>
    </location>
</feature>
<sequence>MDSGRDVKDGTAGSRPKDGGDGVGETRASGRESEERSLQLEANECPGAVMSRREDEAEPQSSPSSSPPREEGPQNVDDADSANGSGEAGLQRPPQKRRLEQGLEAEAGVGSSRVEEVEAVCRKRPAFSGVADAFLERPVTLKNSSEEDAARLSGDDAAGASLLCVRSAGALTGDFPSSSSRLPAMLSGARGENAEESVRDAHTPAQDSRDSALASFAPTLAPGQESEYTRAKLWSIEKAFDAFLADQKANGRRQGSRSMREPSHAHPGLSAERETSSGASAATSDLSREDVEELFRQHGVSPRELVRMLSGRRDGPGTSPEELRAAVAWARQLFPAAPRSPSELRMYLQRAVLDRQKRLRERWGAEANPCGDASVYGDEKLREHLSDLSAFMPHLDAGREVYMQWQRSRGRRDFDAFVRPPGLTPFRDSSSSRQGDFAASPLYSFSSRTPWASACKEASTPPAAKQQAPPPSLWNLPNRPQPYTLADVQEAMEGPEGVLRVARPLTGFGEDAESLSFASLPKGAETLFWSSGRGLYFLRHLERTKAGEHDVVGEAGVWVAASEEEFGGFIIHRKFSVAKFGFERAKMLACRWYNDRQEARRGQHALPHREKPKGIMSSDRPLSREAAPEASRFSASRAGELSGKAQEAPKSTGGTAAEHPRASQKCRVMDTTCPVPGVRYDSRDRAWLATWHDGVRQYKRCFSIKKYGFAKAKECAIRMKMSLVGQPGVSQSGRQAPFPVRPFTSRACSPLQDFFREGDRRVAASSFSLLPSGRGEPRGSLGSSQGADDERSKPQSCRGLVEQLLARFQDSEGFTRGLPGDDENRGKRLSKQAQDDFQSWRPPPGARFGSAAQASRHSTDEVGGFAGFPGFAASHCGEKPGGEGPSFLQKSGFVQENAFSPPSERFETGVHRRVPSLSSELANPQVTEEVEEFLFSLSTRARQSLLASLRRGAEDSRRSAWPGASRDSHTGAGTPGGTDVADRRATRETRRDREGEESTSEDGTVRRETDAGAVSPDEVSRANAEERAAGEKTRSSERIWTGEGERSAGDRDDKGEGEGGGGVVEGRTEKGGDDDKKPGEEESAEREEELKNDAYAYFTHLTNREWDLLDYLDTLDFETVDLDAVMPFINQVPKVRGVCFDRKGLYWISQWHSQQKKHREWFGVKRLGFRKAWALAVCVRRDAEKVEDEPVDYPKLPDYEEVLGVTYARFASGRYWVAHYMRPAAPSSGCLGSVGRKLFPVSESSFEEARSQAVAVATAFPLPLAFFVDPERRATSAFESARAENLQGDKQVLLSKNCLFNVFTWLNGGASWTNVRRWAHAKRMQLAEDEWPQQFFSLPSPAKGDSFAEAEKERAEERTGGEEVKANSASRAAAKSEWPVASTTSPAEDLASSGSPRDLQKLSPLLADSSLTKELLGGDRELGNAMDGARGPRGLDTAKGRAKDEERLTAKDAESRQATLPGGRAAHGGGVGGSLGTACEEELDEPLSPLDIESIVADAYESFSDEDAEGEGDGGKPGKRIRLPKIGGVYYKRDGNYKAWAASWHIQGKRTRRYFTVKKHGFRNAYLKAVRARREAERHEGISVKHRHHALVPGHPGNMLGASKVCAESHEVSGFPHGDEDSRLTRGGASHAAVAPGRVNRERSVALVDRATKDDEDDERDLQREKTGAGGGDACSGENVKVALGTRHDSFSDGSCRTLDKLSTQFEQKPRGGVGEEAEHPTRKQGQETGGVDEPLSRAASIVGGREVRLTSGVSVHLTPLERVAKAVDVDLKELTDRVSRAAFRGGDSRLFHRTVDNCEGEADEVAQGLDTHREDVDVTRNLEFAMARETLDVLLSDLYSVVAKLSGAGRWTSLVSPTAAEAEPLVSAWDRSAREERREKFEDTNAASDEPGYPTSSAQIHVAIQLVVIKHYLATVRTANRVEQIAPLLALFEPCIKQGMLPHECALPRLRWLVCQLCRASLPWLDESDVLTDALLYRHLEELVETEEAEAPQEGVPPGGQIVFSAGFAEGNSTVASRNVFTGESRVAGGFRTDSEKESGIDDRDEASLAALICLPGKGKKLREEADVEKDDTSASLNCESGKKTEAESQHSRSPTEVAASSVSGSEGKDGSSDNERSGDADDATEGSEKCEKTRGGDQRRAAPRTSSASTASGETPEKSKNRGSDALKGKNEGGATGTSGEQRDDEDRDLENVEISKDSRAGSGGRRRTGERRGQRFCASGGELRVSEESPDRAKTEKSNGEPVRDSLSPDASSRLPSRCGTPPPAAATGSCATVESDVPA</sequence>
<dbReference type="Gene3D" id="1.20.5.2050">
    <property type="match status" value="3"/>
</dbReference>
<dbReference type="InterPro" id="IPR028078">
    <property type="entry name" value="ACDC"/>
</dbReference>
<feature type="compositionally biased region" description="Basic and acidic residues" evidence="6">
    <location>
        <begin position="1717"/>
        <end position="1726"/>
    </location>
</feature>
<proteinExistence type="predicted"/>